<comment type="caution">
    <text evidence="1">The sequence shown here is derived from an EMBL/GenBank/DDBJ whole genome shotgun (WGS) entry which is preliminary data.</text>
</comment>
<reference evidence="1 2" key="1">
    <citation type="submission" date="2015-07" db="EMBL/GenBank/DDBJ databases">
        <title>Comparative genomics of the Sigatoka disease complex on banana suggests a link between parallel evolutionary changes in Pseudocercospora fijiensis and Pseudocercospora eumusae and increased virulence on the banana host.</title>
        <authorList>
            <person name="Chang T.-C."/>
            <person name="Salvucci A."/>
            <person name="Crous P.W."/>
            <person name="Stergiopoulos I."/>
        </authorList>
    </citation>
    <scope>NUCLEOTIDE SEQUENCE [LARGE SCALE GENOMIC DNA]</scope>
    <source>
        <strain evidence="1 2">CBS 114824</strain>
    </source>
</reference>
<keyword evidence="2" id="KW-1185">Reference proteome</keyword>
<organism evidence="1 2">
    <name type="scientific">Pseudocercospora eumusae</name>
    <dbReference type="NCBI Taxonomy" id="321146"/>
    <lineage>
        <taxon>Eukaryota</taxon>
        <taxon>Fungi</taxon>
        <taxon>Dikarya</taxon>
        <taxon>Ascomycota</taxon>
        <taxon>Pezizomycotina</taxon>
        <taxon>Dothideomycetes</taxon>
        <taxon>Dothideomycetidae</taxon>
        <taxon>Mycosphaerellales</taxon>
        <taxon>Mycosphaerellaceae</taxon>
        <taxon>Pseudocercospora</taxon>
    </lineage>
</organism>
<dbReference type="OrthoDB" id="10625779at2759"/>
<gene>
    <name evidence="1" type="ORF">AC578_1535</name>
</gene>
<dbReference type="EMBL" id="LFZN01000030">
    <property type="protein sequence ID" value="KXT03549.1"/>
    <property type="molecule type" value="Genomic_DNA"/>
</dbReference>
<accession>A0A139HMG5</accession>
<dbReference type="Proteomes" id="UP000070133">
    <property type="component" value="Unassembled WGS sequence"/>
</dbReference>
<sequence>MHSGQQQWPSAAERTFAIPELLECILLHVAVHHTDTSCACSEFMLLFPLQRTSRRFYHTIAGSRALLHLMLLKPINIRKERLLSASLGRLQWFYNEFLSTPVDIKGPRVDLTGSSWSRDHHSIRLQKFIMHDTGHAHLEHPSLGLLRKKNSADATWRKINVGLGEDNVPIRVRLRVILYPRGCTTTHLRSIIGPILRYTIYWKIAETDTLGILFDRYLDVLSRSLEEHTAAAETYRLLRENKRYYKRTEAELAS</sequence>
<proteinExistence type="predicted"/>
<evidence type="ECO:0000313" key="1">
    <source>
        <dbReference type="EMBL" id="KXT03549.1"/>
    </source>
</evidence>
<evidence type="ECO:0000313" key="2">
    <source>
        <dbReference type="Proteomes" id="UP000070133"/>
    </source>
</evidence>
<protein>
    <submittedName>
        <fullName evidence="1">Uncharacterized protein</fullName>
    </submittedName>
</protein>
<dbReference type="AlphaFoldDB" id="A0A139HMG5"/>
<name>A0A139HMG5_9PEZI</name>